<gene>
    <name evidence="2" type="ORF">GN958_ATG11484</name>
</gene>
<accession>A0A8S9ULJ8</accession>
<protein>
    <submittedName>
        <fullName evidence="2">Uncharacterized protein</fullName>
    </submittedName>
</protein>
<feature type="compositionally biased region" description="Acidic residues" evidence="1">
    <location>
        <begin position="62"/>
        <end position="74"/>
    </location>
</feature>
<comment type="caution">
    <text evidence="2">The sequence shown here is derived from an EMBL/GenBank/DDBJ whole genome shotgun (WGS) entry which is preliminary data.</text>
</comment>
<feature type="region of interest" description="Disordered" evidence="1">
    <location>
        <begin position="1"/>
        <end position="98"/>
    </location>
</feature>
<reference evidence="2" key="1">
    <citation type="submission" date="2020-03" db="EMBL/GenBank/DDBJ databases">
        <title>Hybrid Assembly of Korean Phytophthora infestans isolates.</title>
        <authorList>
            <person name="Prokchorchik M."/>
            <person name="Lee Y."/>
            <person name="Seo J."/>
            <person name="Cho J.-H."/>
            <person name="Park Y.-E."/>
            <person name="Jang D.-C."/>
            <person name="Im J.-S."/>
            <person name="Choi J.-G."/>
            <person name="Park H.-J."/>
            <person name="Lee G.-B."/>
            <person name="Lee Y.-G."/>
            <person name="Hong S.-Y."/>
            <person name="Cho K."/>
            <person name="Sohn K.H."/>
        </authorList>
    </citation>
    <scope>NUCLEOTIDE SEQUENCE</scope>
    <source>
        <strain evidence="2">KR_2_A2</strain>
    </source>
</reference>
<name>A0A8S9ULJ8_PHYIN</name>
<feature type="compositionally biased region" description="Low complexity" evidence="1">
    <location>
        <begin position="76"/>
        <end position="87"/>
    </location>
</feature>
<proteinExistence type="predicted"/>
<feature type="region of interest" description="Disordered" evidence="1">
    <location>
        <begin position="199"/>
        <end position="221"/>
    </location>
</feature>
<evidence type="ECO:0000256" key="1">
    <source>
        <dbReference type="SAM" id="MobiDB-lite"/>
    </source>
</evidence>
<feature type="region of interest" description="Disordered" evidence="1">
    <location>
        <begin position="132"/>
        <end position="166"/>
    </location>
</feature>
<dbReference type="Proteomes" id="UP000704712">
    <property type="component" value="Unassembled WGS sequence"/>
</dbReference>
<organism evidence="2 3">
    <name type="scientific">Phytophthora infestans</name>
    <name type="common">Potato late blight agent</name>
    <name type="synonym">Botrytis infestans</name>
    <dbReference type="NCBI Taxonomy" id="4787"/>
    <lineage>
        <taxon>Eukaryota</taxon>
        <taxon>Sar</taxon>
        <taxon>Stramenopiles</taxon>
        <taxon>Oomycota</taxon>
        <taxon>Peronosporomycetes</taxon>
        <taxon>Peronosporales</taxon>
        <taxon>Peronosporaceae</taxon>
        <taxon>Phytophthora</taxon>
    </lineage>
</organism>
<evidence type="ECO:0000313" key="3">
    <source>
        <dbReference type="Proteomes" id="UP000704712"/>
    </source>
</evidence>
<evidence type="ECO:0000313" key="2">
    <source>
        <dbReference type="EMBL" id="KAF4139268.1"/>
    </source>
</evidence>
<feature type="compositionally biased region" description="Basic and acidic residues" evidence="1">
    <location>
        <begin position="212"/>
        <end position="221"/>
    </location>
</feature>
<sequence>MSEQRQASAPGEAPVQDDTSASPPAPSSPASEDAPVRAVAFDETSVDLDEGVRLIPSASEYCESDDYEEMDSDVESAPSVSTASAPSQEEEEDISNVLFDGDLHTRVTKIINADNTSPLWYQTRKRSLSSISQLDPEFSDDPLYAKPLRNKEMMPKQTGKPGVSTLQKITKINEEKRKLKTIPSHRPKNQLQLQLQLRRSEKLVPHSPIEGQRAEKLQRGN</sequence>
<dbReference type="EMBL" id="JAACNO010001558">
    <property type="protein sequence ID" value="KAF4139268.1"/>
    <property type="molecule type" value="Genomic_DNA"/>
</dbReference>
<dbReference type="AlphaFoldDB" id="A0A8S9ULJ8"/>